<accession>L0IMA8</accession>
<dbReference type="GO" id="GO:0005886">
    <property type="term" value="C:plasma membrane"/>
    <property type="evidence" value="ECO:0007669"/>
    <property type="project" value="UniProtKB-SubCell"/>
</dbReference>
<dbReference type="Proteomes" id="UP000010845">
    <property type="component" value="Chromosome"/>
</dbReference>
<protein>
    <submittedName>
        <fullName evidence="9">Permease component of ABC-type sugar transporter</fullName>
    </submittedName>
</protein>
<evidence type="ECO:0000256" key="2">
    <source>
        <dbReference type="ARBA" id="ARBA00022448"/>
    </source>
</evidence>
<evidence type="ECO:0000256" key="7">
    <source>
        <dbReference type="RuleBase" id="RU363032"/>
    </source>
</evidence>
<dbReference type="SUPFAM" id="SSF161098">
    <property type="entry name" value="MetI-like"/>
    <property type="match status" value="1"/>
</dbReference>
<evidence type="ECO:0000256" key="3">
    <source>
        <dbReference type="ARBA" id="ARBA00022475"/>
    </source>
</evidence>
<keyword evidence="2 7" id="KW-0813">Transport</keyword>
<evidence type="ECO:0000256" key="5">
    <source>
        <dbReference type="ARBA" id="ARBA00022989"/>
    </source>
</evidence>
<feature type="transmembrane region" description="Helical" evidence="7">
    <location>
        <begin position="21"/>
        <end position="50"/>
    </location>
</feature>
<keyword evidence="3" id="KW-1003">Cell membrane</keyword>
<dbReference type="InterPro" id="IPR051393">
    <property type="entry name" value="ABC_transporter_permease"/>
</dbReference>
<dbReference type="EMBL" id="CP003066">
    <property type="protein sequence ID" value="AGB19351.1"/>
    <property type="molecule type" value="Genomic_DNA"/>
</dbReference>
<sequence>MEKSLLGLDRYKRKRWRKINLWPAFFIGPHLILFTLFFIIPSIFGVYVAFTKWNLFTTPKFVGLENFKIILFDKSSSFHSDFIKGLKNTILFVILSVPFCIFVPLLMAAGLYTKPKMKNLFQVIFYLPSIFTVSAVMIIWQYLLSVSYGILNNYFHFSINMLGTQPYAWISLVLVTVWWTIGGNMVIYLAALYGVPKDLLEAAELDGANAINKFFKVMLPNIKYPLLFTVVMTTIAQFNIYGQPLMLTGGGPYDSTRVLLMYIQQYAFGKGVSIAGMASAMAIMLGICIMIVSIFQFKLLKEKE</sequence>
<dbReference type="Gene3D" id="1.10.3720.10">
    <property type="entry name" value="MetI-like"/>
    <property type="match status" value="1"/>
</dbReference>
<dbReference type="PANTHER" id="PTHR30193">
    <property type="entry name" value="ABC TRANSPORTER PERMEASE PROTEIN"/>
    <property type="match status" value="1"/>
</dbReference>
<comment type="similarity">
    <text evidence="7">Belongs to the binding-protein-dependent transport system permease family.</text>
</comment>
<comment type="subcellular location">
    <subcellularLocation>
        <location evidence="1 7">Cell membrane</location>
        <topology evidence="1 7">Multi-pass membrane protein</topology>
    </subcellularLocation>
</comment>
<evidence type="ECO:0000313" key="10">
    <source>
        <dbReference type="Proteomes" id="UP000010845"/>
    </source>
</evidence>
<feature type="domain" description="ABC transmembrane type-1" evidence="8">
    <location>
        <begin position="86"/>
        <end position="296"/>
    </location>
</feature>
<dbReference type="CDD" id="cd06261">
    <property type="entry name" value="TM_PBP2"/>
    <property type="match status" value="1"/>
</dbReference>
<evidence type="ECO:0000256" key="4">
    <source>
        <dbReference type="ARBA" id="ARBA00022692"/>
    </source>
</evidence>
<dbReference type="Pfam" id="PF00528">
    <property type="entry name" value="BPD_transp_1"/>
    <property type="match status" value="1"/>
</dbReference>
<feature type="transmembrane region" description="Helical" evidence="7">
    <location>
        <begin position="90"/>
        <end position="111"/>
    </location>
</feature>
<feature type="transmembrane region" description="Helical" evidence="7">
    <location>
        <begin position="274"/>
        <end position="295"/>
    </location>
</feature>
<proteinExistence type="inferred from homology"/>
<dbReference type="PATRIC" id="fig|698948.3.peg.1723"/>
<keyword evidence="4 7" id="KW-0812">Transmembrane</keyword>
<dbReference type="GO" id="GO:0055085">
    <property type="term" value="P:transmembrane transport"/>
    <property type="evidence" value="ECO:0007669"/>
    <property type="project" value="InterPro"/>
</dbReference>
<evidence type="ECO:0000256" key="1">
    <source>
        <dbReference type="ARBA" id="ARBA00004651"/>
    </source>
</evidence>
<dbReference type="KEGG" id="tto:Thethe_01727"/>
<dbReference type="HOGENOM" id="CLU_016047_0_2_9"/>
<dbReference type="PROSITE" id="PS50928">
    <property type="entry name" value="ABC_TM1"/>
    <property type="match status" value="1"/>
</dbReference>
<feature type="transmembrane region" description="Helical" evidence="7">
    <location>
        <begin position="224"/>
        <end position="242"/>
    </location>
</feature>
<keyword evidence="5 7" id="KW-1133">Transmembrane helix</keyword>
<reference evidence="9 10" key="1">
    <citation type="submission" date="2012-03" db="EMBL/GenBank/DDBJ databases">
        <title>Complete sequence of chromosome of Thermoanaerobacterium thermosaccharolyticum M0795.</title>
        <authorList>
            <consortium name="US DOE Joint Genome Institute"/>
            <person name="Lucas S."/>
            <person name="Han J."/>
            <person name="Lapidus A."/>
            <person name="Cheng J.-F."/>
            <person name="Goodwin L."/>
            <person name="Pitluck S."/>
            <person name="Peters L."/>
            <person name="Teshima H."/>
            <person name="Detter J.C."/>
            <person name="Han C."/>
            <person name="Tapia R."/>
            <person name="Land M."/>
            <person name="Hauser L."/>
            <person name="Kyrpides N."/>
            <person name="Ivanova N."/>
            <person name="Pagani I."/>
            <person name="Feinberg L."/>
            <person name="Folden J."/>
            <person name="Hogsett D."/>
            <person name="Shaw J."/>
            <person name="Woyke T."/>
        </authorList>
    </citation>
    <scope>NUCLEOTIDE SEQUENCE [LARGE SCALE GENOMIC DNA]</scope>
    <source>
        <strain evidence="9 10">M0795</strain>
    </source>
</reference>
<keyword evidence="6 7" id="KW-0472">Membrane</keyword>
<feature type="transmembrane region" description="Helical" evidence="7">
    <location>
        <begin position="123"/>
        <end position="143"/>
    </location>
</feature>
<dbReference type="PANTHER" id="PTHR30193:SF37">
    <property type="entry name" value="INNER MEMBRANE ABC TRANSPORTER PERMEASE PROTEIN YCJO"/>
    <property type="match status" value="1"/>
</dbReference>
<evidence type="ECO:0000313" key="9">
    <source>
        <dbReference type="EMBL" id="AGB19351.1"/>
    </source>
</evidence>
<dbReference type="AlphaFoldDB" id="L0IMA8"/>
<organism evidence="9 10">
    <name type="scientific">Thermoanaerobacterium thermosaccharolyticum M0795</name>
    <dbReference type="NCBI Taxonomy" id="698948"/>
    <lineage>
        <taxon>Bacteria</taxon>
        <taxon>Bacillati</taxon>
        <taxon>Bacillota</taxon>
        <taxon>Clostridia</taxon>
        <taxon>Thermoanaerobacterales</taxon>
        <taxon>Thermoanaerobacteraceae</taxon>
        <taxon>Thermoanaerobacterium</taxon>
    </lineage>
</organism>
<gene>
    <name evidence="9" type="ORF">Thethe_01727</name>
</gene>
<evidence type="ECO:0000256" key="6">
    <source>
        <dbReference type="ARBA" id="ARBA00023136"/>
    </source>
</evidence>
<dbReference type="InterPro" id="IPR035906">
    <property type="entry name" value="MetI-like_sf"/>
</dbReference>
<evidence type="ECO:0000259" key="8">
    <source>
        <dbReference type="PROSITE" id="PS50928"/>
    </source>
</evidence>
<keyword evidence="9" id="KW-0762">Sugar transport</keyword>
<name>L0IMA8_THETR</name>
<dbReference type="InterPro" id="IPR000515">
    <property type="entry name" value="MetI-like"/>
</dbReference>
<dbReference type="RefSeq" id="WP_015311878.1">
    <property type="nucleotide sequence ID" value="NC_019970.1"/>
</dbReference>
<feature type="transmembrane region" description="Helical" evidence="7">
    <location>
        <begin position="167"/>
        <end position="191"/>
    </location>
</feature>